<evidence type="ECO:0000256" key="1">
    <source>
        <dbReference type="SAM" id="MobiDB-lite"/>
    </source>
</evidence>
<organism evidence="2 3">
    <name type="scientific">Azobacteroides phage ProJPt-Bp1</name>
    <dbReference type="NCBI Taxonomy" id="1920526"/>
    <lineage>
        <taxon>Viruses</taxon>
        <taxon>Duplodnaviria</taxon>
        <taxon>Heunggongvirae</taxon>
        <taxon>Uroviricota</taxon>
        <taxon>Caudoviricetes</taxon>
        <taxon>Crassvirales</taxon>
        <taxon>Suoliviridae</taxon>
        <taxon>Dechshavirus</taxon>
        <taxon>Dechshavirus japanensis</taxon>
    </lineage>
</organism>
<proteinExistence type="predicted"/>
<dbReference type="EMBL" id="AP017903">
    <property type="protein sequence ID" value="BAX03440.1"/>
    <property type="molecule type" value="Genomic_DNA"/>
</dbReference>
<feature type="region of interest" description="Disordered" evidence="1">
    <location>
        <begin position="328"/>
        <end position="362"/>
    </location>
</feature>
<dbReference type="Proteomes" id="UP000222295">
    <property type="component" value="Segment"/>
</dbReference>
<keyword evidence="3" id="KW-1185">Reference proteome</keyword>
<protein>
    <submittedName>
        <fullName evidence="2">Uncharacterized protein</fullName>
    </submittedName>
</protein>
<dbReference type="KEGG" id="vg:65105597"/>
<dbReference type="GeneID" id="65105597"/>
<evidence type="ECO:0000313" key="3">
    <source>
        <dbReference type="Proteomes" id="UP000222295"/>
    </source>
</evidence>
<feature type="compositionally biased region" description="Low complexity" evidence="1">
    <location>
        <begin position="348"/>
        <end position="360"/>
    </location>
</feature>
<reference evidence="2 3" key="1">
    <citation type="journal article" date="2017" name="Microbes Environ.">
        <title>Discovery and Complete Genome Sequence of a Bacteriophage from an Obligate Intracellular Symbiont of a Cellulolytic Protist in the Termite Gut.</title>
        <authorList>
            <person name="Pramono A.K."/>
            <person name="Kuwahara H."/>
            <person name="Itoh T."/>
            <person name="Toyoda A."/>
            <person name="Yamada A."/>
            <person name="Hongoh Y."/>
        </authorList>
    </citation>
    <scope>NUCLEOTIDE SEQUENCE [LARGE SCALE GENOMIC DNA]</scope>
    <source>
        <strain evidence="2">ProJPt-Bp1</strain>
    </source>
</reference>
<sequence>MGKYTSSPSYNSMSDLSKRREYKDYMYNPAPSDWVPPSQRGSAFGRFMKKPYVKWPLMGVGTAFAGGLVPWMINKWWNSRGQEQPESAEPDPRNIFQKTKDFMVDRTKEGWEMEKGLGKAAYNKAAEYVPEAVTQARQQYIDPIAQTAWSGAKAGGSYLLDKAKSMLPASGPVQSTAHGGQVPRYAAGGQGRDPEWTNTAAKVGGGAVGALATYGLGSGIARKIDKKPFFPTAYNEDDYLRFLRLTRGNPTHEDLHAQFMLPKPDHADLFNQYKTGKISPDDYYAATEKNTAMEKARYRQWYKDNKEWADKYVEGKYGQYNLPNLSSSTSASSSGVGANPVMNKVPIDLSSDSSSSLQQQAHGGSVPRFWKGGLLSNLAKGAMGAKAAYDMVGRGQDAWRMLNGGRRRRNDYYDDRGRGRRHNFITGLTDTVHDVRELGDTLGVGLGDITGMVKKKPGYGEMLGGQLGKMFYHTPQGLIMNAFGLNAPARFLDTLGGFVGKQADRFIPQYLQRKGYYNPDNTWGDTAMNIVDKGVGAVGSGLSRLGQGAKYLGNKVYEGAKAVGQGAYDYAKSGIQAMNDYEYNAGNQMRNNGLVVGGGTHFDPTFNQTQQKAYPGLVSKYGNVGGTTTPSPRNYSQGAGVSMATPAGPIEGGFNTPYKQQTAIPQGMTLDQAKSQYSTAPGGLGAPRANYTYPQVGAQNRPAMQLSGVNLHDPGASVFAENKNDLGGTRVGPQQTTMVNSQNPTTITQLSSKPLLQTPQTTATAFTDPQAPAQAYGGMVPRYVQGGYDSNSRVNPSIMGAGLGSLVGGAYGLYAQGQEQRMKLLEWLAQQQKMQEKGQPIGMDEMGQGIPAELTEEPSWYSGWPHALGGAAIGGGLGALFGG</sequence>
<dbReference type="RefSeq" id="YP_010088163.1">
    <property type="nucleotide sequence ID" value="NC_055706.1"/>
</dbReference>
<name>A0A1V1FN04_9CAUD</name>
<evidence type="ECO:0000313" key="2">
    <source>
        <dbReference type="EMBL" id="BAX03440.1"/>
    </source>
</evidence>
<accession>A0A1V1FN04</accession>